<evidence type="ECO:0000256" key="9">
    <source>
        <dbReference type="ARBA" id="ARBA00023065"/>
    </source>
</evidence>
<keyword evidence="11" id="KW-0739">Sodium transport</keyword>
<evidence type="ECO:0000256" key="12">
    <source>
        <dbReference type="ARBA" id="ARBA00033708"/>
    </source>
</evidence>
<dbReference type="EMBL" id="JACRSN010000007">
    <property type="protein sequence ID" value="MBC8533537.1"/>
    <property type="molecule type" value="Genomic_DNA"/>
</dbReference>
<proteinExistence type="inferred from homology"/>
<dbReference type="GO" id="GO:0005886">
    <property type="term" value="C:plasma membrane"/>
    <property type="evidence" value="ECO:0007669"/>
    <property type="project" value="UniProtKB-SubCell"/>
</dbReference>
<dbReference type="InterPro" id="IPR050277">
    <property type="entry name" value="Sodium:Solute_Symporter"/>
</dbReference>
<keyword evidence="9" id="KW-0406">Ion transport</keyword>
<evidence type="ECO:0000256" key="13">
    <source>
        <dbReference type="RuleBase" id="RU362091"/>
    </source>
</evidence>
<feature type="transmembrane region" description="Helical" evidence="14">
    <location>
        <begin position="239"/>
        <end position="259"/>
    </location>
</feature>
<evidence type="ECO:0000256" key="11">
    <source>
        <dbReference type="ARBA" id="ARBA00023201"/>
    </source>
</evidence>
<feature type="transmembrane region" description="Helical" evidence="14">
    <location>
        <begin position="120"/>
        <end position="138"/>
    </location>
</feature>
<feature type="transmembrane region" description="Helical" evidence="14">
    <location>
        <begin position="69"/>
        <end position="92"/>
    </location>
</feature>
<dbReference type="PANTHER" id="PTHR48086:SF3">
    <property type="entry name" value="SODIUM_PROLINE SYMPORTER"/>
    <property type="match status" value="1"/>
</dbReference>
<keyword evidence="4" id="KW-1003">Cell membrane</keyword>
<feature type="transmembrane region" description="Helical" evidence="14">
    <location>
        <begin position="271"/>
        <end position="293"/>
    </location>
</feature>
<feature type="transmembrane region" description="Helical" evidence="14">
    <location>
        <begin position="42"/>
        <end position="63"/>
    </location>
</feature>
<dbReference type="InterPro" id="IPR038377">
    <property type="entry name" value="Na/Glc_symporter_sf"/>
</dbReference>
<feature type="transmembrane region" description="Helical" evidence="14">
    <location>
        <begin position="372"/>
        <end position="393"/>
    </location>
</feature>
<dbReference type="RefSeq" id="WP_249318993.1">
    <property type="nucleotide sequence ID" value="NZ_JACRSN010000007.1"/>
</dbReference>
<dbReference type="GO" id="GO:0015193">
    <property type="term" value="F:L-proline transmembrane transporter activity"/>
    <property type="evidence" value="ECO:0007669"/>
    <property type="project" value="TreeGrafter"/>
</dbReference>
<feature type="transmembrane region" description="Helical" evidence="14">
    <location>
        <begin position="6"/>
        <end position="22"/>
    </location>
</feature>
<feature type="transmembrane region" description="Helical" evidence="14">
    <location>
        <begin position="313"/>
        <end position="334"/>
    </location>
</feature>
<name>A0A926HMV2_9FIRM</name>
<evidence type="ECO:0000256" key="2">
    <source>
        <dbReference type="ARBA" id="ARBA00006434"/>
    </source>
</evidence>
<keyword evidence="3" id="KW-0813">Transport</keyword>
<keyword evidence="5 14" id="KW-0812">Transmembrane</keyword>
<evidence type="ECO:0000313" key="16">
    <source>
        <dbReference type="Proteomes" id="UP000651482"/>
    </source>
</evidence>
<dbReference type="PROSITE" id="PS50283">
    <property type="entry name" value="NA_SOLUT_SYMP_3"/>
    <property type="match status" value="1"/>
</dbReference>
<feature type="transmembrane region" description="Helical" evidence="14">
    <location>
        <begin position="184"/>
        <end position="202"/>
    </location>
</feature>
<gene>
    <name evidence="15" type="ORF">IAG03_05865</name>
</gene>
<keyword evidence="10 14" id="KW-0472">Membrane</keyword>
<evidence type="ECO:0000313" key="15">
    <source>
        <dbReference type="EMBL" id="MBC8533537.1"/>
    </source>
</evidence>
<keyword evidence="16" id="KW-1185">Reference proteome</keyword>
<keyword evidence="8" id="KW-0915">Sodium</keyword>
<dbReference type="PANTHER" id="PTHR48086">
    <property type="entry name" value="SODIUM/PROLINE SYMPORTER-RELATED"/>
    <property type="match status" value="1"/>
</dbReference>
<feature type="transmembrane region" description="Helical" evidence="14">
    <location>
        <begin position="399"/>
        <end position="424"/>
    </location>
</feature>
<dbReference type="GO" id="GO:0015824">
    <property type="term" value="P:proline transport"/>
    <property type="evidence" value="ECO:0007669"/>
    <property type="project" value="TreeGrafter"/>
</dbReference>
<comment type="subcellular location">
    <subcellularLocation>
        <location evidence="1">Cell membrane</location>
        <topology evidence="1">Multi-pass membrane protein</topology>
    </subcellularLocation>
</comment>
<comment type="caution">
    <text evidence="15">The sequence shown here is derived from an EMBL/GenBank/DDBJ whole genome shotgun (WGS) entry which is preliminary data.</text>
</comment>
<dbReference type="AlphaFoldDB" id="A0A926HMV2"/>
<evidence type="ECO:0000256" key="3">
    <source>
        <dbReference type="ARBA" id="ARBA00022448"/>
    </source>
</evidence>
<dbReference type="Pfam" id="PF00474">
    <property type="entry name" value="SSF"/>
    <property type="match status" value="1"/>
</dbReference>
<feature type="transmembrane region" description="Helical" evidence="14">
    <location>
        <begin position="462"/>
        <end position="483"/>
    </location>
</feature>
<dbReference type="GO" id="GO:0005298">
    <property type="term" value="F:proline:sodium symporter activity"/>
    <property type="evidence" value="ECO:0007669"/>
    <property type="project" value="TreeGrafter"/>
</dbReference>
<comment type="catalytic activity">
    <reaction evidence="12">
        <text>L-proline(in) + Na(+)(in) = L-proline(out) + Na(+)(out)</text>
        <dbReference type="Rhea" id="RHEA:28967"/>
        <dbReference type="ChEBI" id="CHEBI:29101"/>
        <dbReference type="ChEBI" id="CHEBI:60039"/>
    </reaction>
</comment>
<reference evidence="15" key="1">
    <citation type="submission" date="2020-08" db="EMBL/GenBank/DDBJ databases">
        <title>Genome public.</title>
        <authorList>
            <person name="Liu C."/>
            <person name="Sun Q."/>
        </authorList>
    </citation>
    <scope>NUCLEOTIDE SEQUENCE</scope>
    <source>
        <strain evidence="15">NSJ-40</strain>
    </source>
</reference>
<evidence type="ECO:0000256" key="7">
    <source>
        <dbReference type="ARBA" id="ARBA00022989"/>
    </source>
</evidence>
<protein>
    <submittedName>
        <fullName evidence="15">Sodium:solute symporter</fullName>
    </submittedName>
</protein>
<evidence type="ECO:0000256" key="14">
    <source>
        <dbReference type="SAM" id="Phobius"/>
    </source>
</evidence>
<evidence type="ECO:0000256" key="5">
    <source>
        <dbReference type="ARBA" id="ARBA00022692"/>
    </source>
</evidence>
<evidence type="ECO:0000256" key="4">
    <source>
        <dbReference type="ARBA" id="ARBA00022475"/>
    </source>
</evidence>
<evidence type="ECO:0000256" key="6">
    <source>
        <dbReference type="ARBA" id="ARBA00022847"/>
    </source>
</evidence>
<keyword evidence="7 14" id="KW-1133">Transmembrane helix</keyword>
<dbReference type="Proteomes" id="UP000651482">
    <property type="component" value="Unassembled WGS sequence"/>
</dbReference>
<organism evidence="15 16">
    <name type="scientific">Yeguia hominis</name>
    <dbReference type="NCBI Taxonomy" id="2763662"/>
    <lineage>
        <taxon>Bacteria</taxon>
        <taxon>Bacillati</taxon>
        <taxon>Bacillota</taxon>
        <taxon>Clostridia</taxon>
        <taxon>Eubacteriales</taxon>
        <taxon>Yeguiaceae</taxon>
        <taxon>Yeguia</taxon>
    </lineage>
</organism>
<comment type="similarity">
    <text evidence="2 13">Belongs to the sodium:solute symporter (SSF) (TC 2.A.21) family.</text>
</comment>
<evidence type="ECO:0000256" key="10">
    <source>
        <dbReference type="ARBA" id="ARBA00023136"/>
    </source>
</evidence>
<keyword evidence="6" id="KW-0769">Symport</keyword>
<evidence type="ECO:0000256" key="8">
    <source>
        <dbReference type="ARBA" id="ARBA00023053"/>
    </source>
</evidence>
<accession>A0A926HMV2</accession>
<sequence>MWIKLLLLAVFFGVMIGVGFYTRKHATDVNGFVLGGRSVGPWLTAFAYGTSYFSAVIFVGYAGQFGWKYGIASTWIGIGNALIGSLLAWVVLGRRTRIMTHHLDSSTMPEFFGKRYDSKALKIAASVIVFLFLIPYTASLYNGLSRLFGMAFHIDYSVCVIVMAVLTGIYVIAGGYMATAINDFIQGIVMLFGIVAVIAAVLKGHGGFLAALQGLAEIEDSSVTTQPGAFASFFGPDPLGLFGVVVLTSLGTWGLPQMVHKFYAIKSEKAINTGAVVSTVFAIIVAGGCYFLGGFGRLFSDRIDIAADGYDAIIPTMLSGLSDILIGIVVILVLSASMSTLSSLVLTSSSTLTLDFIRGFLVKNLSEKKQLLIMRILIVFFIAISVVIALVQYHSSVTFIAQLMGISWGALAGAFLAPFLYGLYWKRTSKAAVWVSFLCGSVIMLANMLFRGAFPPLLQSPINAGAFAMLAGLVLVPVVSLLSKKPDSERIEKVFSCYSEKVSVSQKIALPEEDQ</sequence>
<feature type="transmembrane region" description="Helical" evidence="14">
    <location>
        <begin position="150"/>
        <end position="172"/>
    </location>
</feature>
<evidence type="ECO:0000256" key="1">
    <source>
        <dbReference type="ARBA" id="ARBA00004651"/>
    </source>
</evidence>
<dbReference type="InterPro" id="IPR001734">
    <property type="entry name" value="Na/solute_symporter"/>
</dbReference>
<dbReference type="Gene3D" id="1.20.1730.10">
    <property type="entry name" value="Sodium/glucose cotransporter"/>
    <property type="match status" value="1"/>
</dbReference>
<feature type="transmembrane region" description="Helical" evidence="14">
    <location>
        <begin position="431"/>
        <end position="450"/>
    </location>
</feature>